<evidence type="ECO:0000313" key="2">
    <source>
        <dbReference type="EMBL" id="TCK26983.1"/>
    </source>
</evidence>
<comment type="caution">
    <text evidence="2">The sequence shown here is derived from an EMBL/GenBank/DDBJ whole genome shotgun (WGS) entry which is preliminary data.</text>
</comment>
<proteinExistence type="predicted"/>
<sequence>MARSDPTWITDSTALRALAHPLRWQLVQLFDLEPTMTATRCAELTGESVGTCSYHLNTLARYGFIEPASASNGREKPWRSASHDISWRAGGEGLDDEGAMAAVALSDVAMDDLAGQLKAWFRRRSREAPEWADATGLSEAVAYVTPEELADLTRELRELANRFDERARDASKRPPGARPARIITSTSLRRSAEEDGSGA</sequence>
<feature type="region of interest" description="Disordered" evidence="1">
    <location>
        <begin position="164"/>
        <end position="199"/>
    </location>
</feature>
<dbReference type="InterPro" id="IPR011991">
    <property type="entry name" value="ArsR-like_HTH"/>
</dbReference>
<evidence type="ECO:0000256" key="1">
    <source>
        <dbReference type="SAM" id="MobiDB-lite"/>
    </source>
</evidence>
<gene>
    <name evidence="2" type="ORF">EV378_2829</name>
</gene>
<dbReference type="SUPFAM" id="SSF46785">
    <property type="entry name" value="Winged helix' DNA-binding domain"/>
    <property type="match status" value="1"/>
</dbReference>
<dbReference type="CDD" id="cd00090">
    <property type="entry name" value="HTH_ARSR"/>
    <property type="match status" value="1"/>
</dbReference>
<dbReference type="Gene3D" id="1.10.10.10">
    <property type="entry name" value="Winged helix-like DNA-binding domain superfamily/Winged helix DNA-binding domain"/>
    <property type="match status" value="1"/>
</dbReference>
<dbReference type="InterPro" id="IPR036390">
    <property type="entry name" value="WH_DNA-bd_sf"/>
</dbReference>
<dbReference type="OrthoDB" id="7945987at2"/>
<dbReference type="Proteomes" id="UP000295560">
    <property type="component" value="Unassembled WGS sequence"/>
</dbReference>
<accession>A0A4R1HZG8</accession>
<dbReference type="InterPro" id="IPR036388">
    <property type="entry name" value="WH-like_DNA-bd_sf"/>
</dbReference>
<dbReference type="RefSeq" id="WP_132425049.1">
    <property type="nucleotide sequence ID" value="NZ_SMFZ01000001.1"/>
</dbReference>
<keyword evidence="3" id="KW-1185">Reference proteome</keyword>
<reference evidence="2 3" key="1">
    <citation type="submission" date="2019-03" db="EMBL/GenBank/DDBJ databases">
        <title>Sequencing the genomes of 1000 actinobacteria strains.</title>
        <authorList>
            <person name="Klenk H.-P."/>
        </authorList>
    </citation>
    <scope>NUCLEOTIDE SEQUENCE [LARGE SCALE GENOMIC DNA]</scope>
    <source>
        <strain evidence="2 3">DSM 44969</strain>
    </source>
</reference>
<dbReference type="EMBL" id="SMFZ01000001">
    <property type="protein sequence ID" value="TCK26983.1"/>
    <property type="molecule type" value="Genomic_DNA"/>
</dbReference>
<evidence type="ECO:0000313" key="3">
    <source>
        <dbReference type="Proteomes" id="UP000295560"/>
    </source>
</evidence>
<dbReference type="AlphaFoldDB" id="A0A4R1HZG8"/>
<name>A0A4R1HZG8_PSEEN</name>
<protein>
    <submittedName>
        <fullName evidence="2">Helix-turn-helix protein</fullName>
    </submittedName>
</protein>
<organism evidence="2 3">
    <name type="scientific">Pseudonocardia endophytica</name>
    <dbReference type="NCBI Taxonomy" id="401976"/>
    <lineage>
        <taxon>Bacteria</taxon>
        <taxon>Bacillati</taxon>
        <taxon>Actinomycetota</taxon>
        <taxon>Actinomycetes</taxon>
        <taxon>Pseudonocardiales</taxon>
        <taxon>Pseudonocardiaceae</taxon>
        <taxon>Pseudonocardia</taxon>
    </lineage>
</organism>
<dbReference type="Pfam" id="PF12840">
    <property type="entry name" value="HTH_20"/>
    <property type="match status" value="1"/>
</dbReference>